<dbReference type="EMBL" id="WLYK01000001">
    <property type="protein sequence ID" value="MTD12606.1"/>
    <property type="molecule type" value="Genomic_DNA"/>
</dbReference>
<evidence type="ECO:0000256" key="2">
    <source>
        <dbReference type="SAM" id="Phobius"/>
    </source>
</evidence>
<dbReference type="RefSeq" id="WP_154766641.1">
    <property type="nucleotide sequence ID" value="NZ_WLYK01000001.1"/>
</dbReference>
<reference evidence="3 4" key="1">
    <citation type="submission" date="2019-11" db="EMBL/GenBank/DDBJ databases">
        <authorList>
            <person name="Jiang L.-Q."/>
        </authorList>
    </citation>
    <scope>NUCLEOTIDE SEQUENCE [LARGE SCALE GENOMIC DNA]</scope>
    <source>
        <strain evidence="3 4">YIM 132087</strain>
    </source>
</reference>
<accession>A0A7K1FEV0</accession>
<keyword evidence="4" id="KW-1185">Reference proteome</keyword>
<evidence type="ECO:0000313" key="3">
    <source>
        <dbReference type="EMBL" id="MTD12606.1"/>
    </source>
</evidence>
<keyword evidence="2" id="KW-0812">Transmembrane</keyword>
<feature type="region of interest" description="Disordered" evidence="1">
    <location>
        <begin position="70"/>
        <end position="120"/>
    </location>
</feature>
<evidence type="ECO:0000313" key="4">
    <source>
        <dbReference type="Proteomes" id="UP000460221"/>
    </source>
</evidence>
<dbReference type="Proteomes" id="UP000460221">
    <property type="component" value="Unassembled WGS sequence"/>
</dbReference>
<gene>
    <name evidence="3" type="ORF">GIS00_01435</name>
</gene>
<keyword evidence="2" id="KW-1133">Transmembrane helix</keyword>
<feature type="transmembrane region" description="Helical" evidence="2">
    <location>
        <begin position="43"/>
        <end position="64"/>
    </location>
</feature>
<dbReference type="AlphaFoldDB" id="A0A7K1FEV0"/>
<feature type="compositionally biased region" description="Low complexity" evidence="1">
    <location>
        <begin position="81"/>
        <end position="107"/>
    </location>
</feature>
<protein>
    <submittedName>
        <fullName evidence="3">Uncharacterized protein</fullName>
    </submittedName>
</protein>
<keyword evidence="2" id="KW-0472">Membrane</keyword>
<evidence type="ECO:0000256" key="1">
    <source>
        <dbReference type="SAM" id="MobiDB-lite"/>
    </source>
</evidence>
<comment type="caution">
    <text evidence="3">The sequence shown here is derived from an EMBL/GenBank/DDBJ whole genome shotgun (WGS) entry which is preliminary data.</text>
</comment>
<name>A0A7K1FEV0_9ACTN</name>
<proteinExistence type="predicted"/>
<sequence length="400" mass="41528">MSRTEQDLREALRMPDPELQARLSDFVGMLGVDHRVHRRRRHFPALVAAAVVVLLAGVVVALGLRSPIDGQPAPAVPPVGSTSATGSVPTSTTGGSSSSQESQQSSAAEDRCTIGLPGGAVPSGPALEAATLVGFRHGSAFSTRRISWSGQSEHLMVLSGGKVTAVAIAVFAAGVTPRGYRPERQVLPDNPSLAQGEWGVVGPAGSATEEGHATQNVFLDAPDGSTVVVSPPSDSAVSRARAAAVVQDLLLGRSRTSPVPFDLVPADGARMVSVFGSDVPRADPDGNLWIDVQAGVSIDGADPVSVMISGPILHSWDGQPIDRTGLAEARGDRAVTIDGAQWYFNQDFCELSRAEPDSLVLIHGGQDDSLPDLVAAAERVVVADDLADVATWTDPRTLTG</sequence>
<organism evidence="3 4">
    <name type="scientific">Nakamurella alba</name>
    <dbReference type="NCBI Taxonomy" id="2665158"/>
    <lineage>
        <taxon>Bacteria</taxon>
        <taxon>Bacillati</taxon>
        <taxon>Actinomycetota</taxon>
        <taxon>Actinomycetes</taxon>
        <taxon>Nakamurellales</taxon>
        <taxon>Nakamurellaceae</taxon>
        <taxon>Nakamurella</taxon>
    </lineage>
</organism>